<keyword evidence="1" id="KW-0812">Transmembrane</keyword>
<feature type="transmembrane region" description="Helical" evidence="1">
    <location>
        <begin position="253"/>
        <end position="274"/>
    </location>
</feature>
<accession>A0A195DN74</accession>
<reference evidence="2 3" key="1">
    <citation type="submission" date="2015-09" db="EMBL/GenBank/DDBJ databases">
        <title>Trachymyrmex cornetzi WGS genome.</title>
        <authorList>
            <person name="Nygaard S."/>
            <person name="Hu H."/>
            <person name="Boomsma J."/>
            <person name="Zhang G."/>
        </authorList>
    </citation>
    <scope>NUCLEOTIDE SEQUENCE [LARGE SCALE GENOMIC DNA]</scope>
    <source>
        <strain evidence="2">Tcor2-1</strain>
        <tissue evidence="2">Whole body</tissue>
    </source>
</reference>
<dbReference type="AlphaFoldDB" id="A0A195DN74"/>
<evidence type="ECO:0000313" key="3">
    <source>
        <dbReference type="Proteomes" id="UP000078492"/>
    </source>
</evidence>
<organism evidence="2 3">
    <name type="scientific">Trachymyrmex cornetzi</name>
    <dbReference type="NCBI Taxonomy" id="471704"/>
    <lineage>
        <taxon>Eukaryota</taxon>
        <taxon>Metazoa</taxon>
        <taxon>Ecdysozoa</taxon>
        <taxon>Arthropoda</taxon>
        <taxon>Hexapoda</taxon>
        <taxon>Insecta</taxon>
        <taxon>Pterygota</taxon>
        <taxon>Neoptera</taxon>
        <taxon>Endopterygota</taxon>
        <taxon>Hymenoptera</taxon>
        <taxon>Apocrita</taxon>
        <taxon>Aculeata</taxon>
        <taxon>Formicoidea</taxon>
        <taxon>Formicidae</taxon>
        <taxon>Myrmicinae</taxon>
        <taxon>Trachymyrmex</taxon>
    </lineage>
</organism>
<keyword evidence="1" id="KW-0472">Membrane</keyword>
<evidence type="ECO:0000256" key="1">
    <source>
        <dbReference type="SAM" id="Phobius"/>
    </source>
</evidence>
<keyword evidence="3" id="KW-1185">Reference proteome</keyword>
<dbReference type="Proteomes" id="UP000078492">
    <property type="component" value="Unassembled WGS sequence"/>
</dbReference>
<sequence>MANAALEFSLNAPFVVMDAFNVARTLLPVPETKRLVSTLELPSEKYNVKGLRVNSYITVGRRSYPKDRRDTILASTYPENPSSSSPTYACTSERNVAEEYRRAVEAKSNRRQERRCSMCLHFFSYALFADVATDAASMHNNPDMYGDARPRKLIESSSHAKTSLIQLPEFFLVVIHYHSRLNSVEKAPDQRRHAWSVSSEHPAGEIVTQSPHECNSIGARQGSDRSHHIDHMDVSGNQLEDWIDVGLRQLVDLLLLLLVLRYLLLLLLLLQRRWARMIQFGGVTRIFIMILRGNRLLVIAVTTVTVIVSGRRWRRRIVGIHQHAIVGVSAVIDCCASGSLGGGGLHHYRVVVALHVRGLHDRLVRGLSG</sequence>
<gene>
    <name evidence="2" type="ORF">ALC57_14023</name>
</gene>
<proteinExistence type="predicted"/>
<feature type="transmembrane region" description="Helical" evidence="1">
    <location>
        <begin position="286"/>
        <end position="308"/>
    </location>
</feature>
<dbReference type="EMBL" id="KQ980734">
    <property type="protein sequence ID" value="KYN13949.1"/>
    <property type="molecule type" value="Genomic_DNA"/>
</dbReference>
<evidence type="ECO:0000313" key="2">
    <source>
        <dbReference type="EMBL" id="KYN13949.1"/>
    </source>
</evidence>
<name>A0A195DN74_9HYME</name>
<keyword evidence="1" id="KW-1133">Transmembrane helix</keyword>
<protein>
    <submittedName>
        <fullName evidence="2">Uncharacterized protein</fullName>
    </submittedName>
</protein>